<reference evidence="2 3" key="1">
    <citation type="submission" date="2013-09" db="EMBL/GenBank/DDBJ databases">
        <title>Corchorus capsularis genome sequencing.</title>
        <authorList>
            <person name="Alam M."/>
            <person name="Haque M.S."/>
            <person name="Islam M.S."/>
            <person name="Emdad E.M."/>
            <person name="Islam M.M."/>
            <person name="Ahmed B."/>
            <person name="Halim A."/>
            <person name="Hossen Q.M.M."/>
            <person name="Hossain M.Z."/>
            <person name="Ahmed R."/>
            <person name="Khan M.M."/>
            <person name="Islam R."/>
            <person name="Rashid M.M."/>
            <person name="Khan S.A."/>
            <person name="Rahman M.S."/>
            <person name="Alam M."/>
        </authorList>
    </citation>
    <scope>NUCLEOTIDE SEQUENCE [LARGE SCALE GENOMIC DNA]</scope>
    <source>
        <strain evidence="3">cv. CVL-1</strain>
        <tissue evidence="2">Whole seedling</tissue>
    </source>
</reference>
<feature type="region of interest" description="Disordered" evidence="1">
    <location>
        <begin position="1"/>
        <end position="30"/>
    </location>
</feature>
<evidence type="ECO:0000313" key="3">
    <source>
        <dbReference type="Proteomes" id="UP000188268"/>
    </source>
</evidence>
<dbReference type="EMBL" id="AWWV01009856">
    <property type="protein sequence ID" value="OMO83555.1"/>
    <property type="molecule type" value="Genomic_DNA"/>
</dbReference>
<protein>
    <submittedName>
        <fullName evidence="2">Uncharacterized protein</fullName>
    </submittedName>
</protein>
<evidence type="ECO:0000313" key="2">
    <source>
        <dbReference type="EMBL" id="OMO83555.1"/>
    </source>
</evidence>
<organism evidence="2 3">
    <name type="scientific">Corchorus capsularis</name>
    <name type="common">Jute</name>
    <dbReference type="NCBI Taxonomy" id="210143"/>
    <lineage>
        <taxon>Eukaryota</taxon>
        <taxon>Viridiplantae</taxon>
        <taxon>Streptophyta</taxon>
        <taxon>Embryophyta</taxon>
        <taxon>Tracheophyta</taxon>
        <taxon>Spermatophyta</taxon>
        <taxon>Magnoliopsida</taxon>
        <taxon>eudicotyledons</taxon>
        <taxon>Gunneridae</taxon>
        <taxon>Pentapetalae</taxon>
        <taxon>rosids</taxon>
        <taxon>malvids</taxon>
        <taxon>Malvales</taxon>
        <taxon>Malvaceae</taxon>
        <taxon>Grewioideae</taxon>
        <taxon>Apeibeae</taxon>
        <taxon>Corchorus</taxon>
    </lineage>
</organism>
<gene>
    <name evidence="2" type="ORF">CCACVL1_11352</name>
</gene>
<name>A0A1R3ILV5_COCAP</name>
<dbReference type="Proteomes" id="UP000188268">
    <property type="component" value="Unassembled WGS sequence"/>
</dbReference>
<evidence type="ECO:0000256" key="1">
    <source>
        <dbReference type="SAM" id="MobiDB-lite"/>
    </source>
</evidence>
<dbReference type="Gramene" id="OMO83555">
    <property type="protein sequence ID" value="OMO83555"/>
    <property type="gene ID" value="CCACVL1_11352"/>
</dbReference>
<dbReference type="AlphaFoldDB" id="A0A1R3ILV5"/>
<keyword evidence="3" id="KW-1185">Reference proteome</keyword>
<comment type="caution">
    <text evidence="2">The sequence shown here is derived from an EMBL/GenBank/DDBJ whole genome shotgun (WGS) entry which is preliminary data.</text>
</comment>
<proteinExistence type="predicted"/>
<accession>A0A1R3ILV5</accession>
<sequence>MAFELSGPQGMLSLSKNPWPKPEFDWSEAP</sequence>